<evidence type="ECO:0000256" key="1">
    <source>
        <dbReference type="SAM" id="Phobius"/>
    </source>
</evidence>
<dbReference type="Proteomes" id="UP000017938">
    <property type="component" value="Unassembled WGS sequence"/>
</dbReference>
<keyword evidence="1" id="KW-0472">Membrane</keyword>
<proteinExistence type="predicted"/>
<name>R6U823_9BACT</name>
<dbReference type="AlphaFoldDB" id="R6U823"/>
<accession>R6U823</accession>
<gene>
    <name evidence="2" type="ORF">BN580_00145</name>
</gene>
<keyword evidence="1" id="KW-0812">Transmembrane</keyword>
<keyword evidence="1" id="KW-1133">Transmembrane helix</keyword>
<comment type="caution">
    <text evidence="2">The sequence shown here is derived from an EMBL/GenBank/DDBJ whole genome shotgun (WGS) entry which is preliminary data.</text>
</comment>
<sequence>MKRLTDFIVNKRIVILAVMLILTAVSIFLIPKVGVNSDMT</sequence>
<organism evidence="2 3">
    <name type="scientific">Candidatus Colimorpha enterica</name>
    <dbReference type="NCBI Taxonomy" id="3083063"/>
    <lineage>
        <taxon>Bacteria</taxon>
        <taxon>Pseudomonadati</taxon>
        <taxon>Bacteroidota</taxon>
        <taxon>Bacteroidia</taxon>
        <taxon>Bacteroidales</taxon>
        <taxon>Candidatus Colimorpha</taxon>
    </lineage>
</organism>
<dbReference type="EMBL" id="CBFW010000357">
    <property type="protein sequence ID" value="CDC76246.1"/>
    <property type="molecule type" value="Genomic_DNA"/>
</dbReference>
<reference evidence="2" key="1">
    <citation type="submission" date="2012-11" db="EMBL/GenBank/DDBJ databases">
        <title>Dependencies among metagenomic species, viruses, plasmids and units of genetic variation.</title>
        <authorList>
            <person name="Nielsen H.B."/>
            <person name="Almeida M."/>
            <person name="Juncker A.S."/>
            <person name="Rasmussen S."/>
            <person name="Li J."/>
            <person name="Sunagawa S."/>
            <person name="Plichta D."/>
            <person name="Gautier L."/>
            <person name="Le Chatelier E."/>
            <person name="Peletier E."/>
            <person name="Bonde I."/>
            <person name="Nielsen T."/>
            <person name="Manichanh C."/>
            <person name="Arumugam M."/>
            <person name="Batto J."/>
            <person name="Santos M.B.Q.D."/>
            <person name="Blom N."/>
            <person name="Borruel N."/>
            <person name="Burgdorf K.S."/>
            <person name="Boumezbeur F."/>
            <person name="Casellas F."/>
            <person name="Dore J."/>
            <person name="Guarner F."/>
            <person name="Hansen T."/>
            <person name="Hildebrand F."/>
            <person name="Kaas R.S."/>
            <person name="Kennedy S."/>
            <person name="Kristiansen K."/>
            <person name="Kultima J.R."/>
            <person name="Leonard P."/>
            <person name="Levenez F."/>
            <person name="Lund O."/>
            <person name="Moumen B."/>
            <person name="Le Paslier D."/>
            <person name="Pons N."/>
            <person name="Pedersen O."/>
            <person name="Prifti E."/>
            <person name="Qin J."/>
            <person name="Raes J."/>
            <person name="Tap J."/>
            <person name="Tims S."/>
            <person name="Ussery D.W."/>
            <person name="Yamada T."/>
            <person name="MetaHit consortium"/>
            <person name="Renault P."/>
            <person name="Sicheritz-Ponten T."/>
            <person name="Bork P."/>
            <person name="Wang J."/>
            <person name="Brunak S."/>
            <person name="Ehrlich S.D."/>
        </authorList>
    </citation>
    <scope>NUCLEOTIDE SEQUENCE [LARGE SCALE GENOMIC DNA]</scope>
</reference>
<evidence type="ECO:0000313" key="3">
    <source>
        <dbReference type="Proteomes" id="UP000017938"/>
    </source>
</evidence>
<feature type="transmembrane region" description="Helical" evidence="1">
    <location>
        <begin position="12"/>
        <end position="30"/>
    </location>
</feature>
<protein>
    <submittedName>
        <fullName evidence="2">Uncharacterized protein</fullName>
    </submittedName>
</protein>
<dbReference type="STRING" id="1263015.BN580_00145"/>
<evidence type="ECO:0000313" key="2">
    <source>
        <dbReference type="EMBL" id="CDC76246.1"/>
    </source>
</evidence>